<gene>
    <name evidence="4" type="ORF">DI563_12160</name>
</gene>
<accession>A0A2W5QAT9</accession>
<dbReference type="GO" id="GO:0006352">
    <property type="term" value="P:DNA-templated transcription initiation"/>
    <property type="evidence" value="ECO:0007669"/>
    <property type="project" value="InterPro"/>
</dbReference>
<dbReference type="NCBIfam" id="TIGR02937">
    <property type="entry name" value="sigma70-ECF"/>
    <property type="match status" value="1"/>
</dbReference>
<evidence type="ECO:0000259" key="1">
    <source>
        <dbReference type="Pfam" id="PF04542"/>
    </source>
</evidence>
<dbReference type="InterPro" id="IPR013325">
    <property type="entry name" value="RNA_pol_sigma_r2"/>
</dbReference>
<comment type="caution">
    <text evidence="4">The sequence shown here is derived from an EMBL/GenBank/DDBJ whole genome shotgun (WGS) entry which is preliminary data.</text>
</comment>
<dbReference type="GO" id="GO:0003677">
    <property type="term" value="F:DNA binding"/>
    <property type="evidence" value="ECO:0007669"/>
    <property type="project" value="InterPro"/>
</dbReference>
<feature type="domain" description="RNA polymerase sigma-70 region 2" evidence="1">
    <location>
        <begin position="14"/>
        <end position="81"/>
    </location>
</feature>
<dbReference type="Pfam" id="PF08281">
    <property type="entry name" value="Sigma70_r4_2"/>
    <property type="match status" value="1"/>
</dbReference>
<dbReference type="Proteomes" id="UP000249135">
    <property type="component" value="Unassembled WGS sequence"/>
</dbReference>
<evidence type="ECO:0000313" key="4">
    <source>
        <dbReference type="EMBL" id="PZQ74492.1"/>
    </source>
</evidence>
<evidence type="ECO:0000259" key="2">
    <source>
        <dbReference type="Pfam" id="PF04773"/>
    </source>
</evidence>
<dbReference type="EMBL" id="QFPP01000127">
    <property type="protein sequence ID" value="PZQ74492.1"/>
    <property type="molecule type" value="Genomic_DNA"/>
</dbReference>
<dbReference type="InterPro" id="IPR006860">
    <property type="entry name" value="FecR"/>
</dbReference>
<dbReference type="InterPro" id="IPR007627">
    <property type="entry name" value="RNA_pol_sigma70_r2"/>
</dbReference>
<dbReference type="SUPFAM" id="SSF88659">
    <property type="entry name" value="Sigma3 and sigma4 domains of RNA polymerase sigma factors"/>
    <property type="match status" value="1"/>
</dbReference>
<dbReference type="Pfam" id="PF04542">
    <property type="entry name" value="Sigma70_r2"/>
    <property type="match status" value="1"/>
</dbReference>
<reference evidence="4 5" key="1">
    <citation type="submission" date="2017-08" db="EMBL/GenBank/DDBJ databases">
        <title>Infants hospitalized years apart are colonized by the same room-sourced microbial strains.</title>
        <authorList>
            <person name="Brooks B."/>
            <person name="Olm M.R."/>
            <person name="Firek B.A."/>
            <person name="Baker R."/>
            <person name="Thomas B.C."/>
            <person name="Morowitz M.J."/>
            <person name="Banfield J.F."/>
        </authorList>
    </citation>
    <scope>NUCLEOTIDE SEQUENCE [LARGE SCALE GENOMIC DNA]</scope>
    <source>
        <strain evidence="4">S2_005_003_R2_41</strain>
    </source>
</reference>
<sequence>MSTPSPSPGLLAVFEESYPHLVRFIARRTGSRQDAHDLAHDVWLRLADRPAQQEQVLHARAYIWTVADNLVFDHLRRHQRTAERFGTADTLAPAALWHDVARQHEHRQALQCVCEVIDGLAPRSRDIFLAHRLDGTSHAELALRHGVSVKTIEREVTQALDAVEASLHRWRGEAAPARQGRRRALSTLLLGCAGVGTGGIALLQAWRQWVPSFSETVASAHGRTLSRPLPDGSELTLDADSRVDIAYYAARRAVHLLAGSAFFAVVRDTQRPFTVLAQGHRITVLGTRFEVALQPDGGVRVAVESGQVRVTSSAGDERVLGAGEGIAIDAARRLSVTYRAAQAEGPVASWREGWVDFRHTPLGEVVARLARYTRHGWRVEAGAAQLPVIGRVRTGASDAWLQLLPGSLPVRLRPPAAGTSDEWAIVPRI</sequence>
<dbReference type="SUPFAM" id="SSF88946">
    <property type="entry name" value="Sigma2 domain of RNA polymerase sigma factors"/>
    <property type="match status" value="1"/>
</dbReference>
<protein>
    <submittedName>
        <fullName evidence="4">Iron dicitrate transport regulator FecR</fullName>
    </submittedName>
</protein>
<dbReference type="GO" id="GO:0016987">
    <property type="term" value="F:sigma factor activity"/>
    <property type="evidence" value="ECO:0007669"/>
    <property type="project" value="InterPro"/>
</dbReference>
<proteinExistence type="predicted"/>
<dbReference type="GO" id="GO:0016989">
    <property type="term" value="F:sigma factor antagonist activity"/>
    <property type="evidence" value="ECO:0007669"/>
    <property type="project" value="TreeGrafter"/>
</dbReference>
<feature type="domain" description="RNA polymerase sigma factor 70 region 4 type 2" evidence="3">
    <location>
        <begin position="114"/>
        <end position="161"/>
    </location>
</feature>
<dbReference type="Gene3D" id="1.10.10.10">
    <property type="entry name" value="Winged helix-like DNA-binding domain superfamily/Winged helix DNA-binding domain"/>
    <property type="match status" value="1"/>
</dbReference>
<dbReference type="AlphaFoldDB" id="A0A2W5QAT9"/>
<dbReference type="InterPro" id="IPR036388">
    <property type="entry name" value="WH-like_DNA-bd_sf"/>
</dbReference>
<dbReference type="InterPro" id="IPR014284">
    <property type="entry name" value="RNA_pol_sigma-70_dom"/>
</dbReference>
<feature type="domain" description="FecR protein" evidence="2">
    <location>
        <begin position="217"/>
        <end position="309"/>
    </location>
</feature>
<evidence type="ECO:0000313" key="5">
    <source>
        <dbReference type="Proteomes" id="UP000249135"/>
    </source>
</evidence>
<dbReference type="InterPro" id="IPR013324">
    <property type="entry name" value="RNA_pol_sigma_r3/r4-like"/>
</dbReference>
<organism evidence="4 5">
    <name type="scientific">Variovorax paradoxus</name>
    <dbReference type="NCBI Taxonomy" id="34073"/>
    <lineage>
        <taxon>Bacteria</taxon>
        <taxon>Pseudomonadati</taxon>
        <taxon>Pseudomonadota</taxon>
        <taxon>Betaproteobacteria</taxon>
        <taxon>Burkholderiales</taxon>
        <taxon>Comamonadaceae</taxon>
        <taxon>Variovorax</taxon>
    </lineage>
</organism>
<dbReference type="Gene3D" id="1.10.1740.10">
    <property type="match status" value="1"/>
</dbReference>
<evidence type="ECO:0000259" key="3">
    <source>
        <dbReference type="Pfam" id="PF08281"/>
    </source>
</evidence>
<dbReference type="Pfam" id="PF04773">
    <property type="entry name" value="FecR"/>
    <property type="match status" value="1"/>
</dbReference>
<dbReference type="PANTHER" id="PTHR30273">
    <property type="entry name" value="PERIPLASMIC SIGNAL SENSOR AND SIGMA FACTOR ACTIVATOR FECR-RELATED"/>
    <property type="match status" value="1"/>
</dbReference>
<name>A0A2W5QAT9_VARPD</name>
<dbReference type="InterPro" id="IPR013249">
    <property type="entry name" value="RNA_pol_sigma70_r4_t2"/>
</dbReference>
<dbReference type="PANTHER" id="PTHR30273:SF2">
    <property type="entry name" value="PROTEIN FECR"/>
    <property type="match status" value="1"/>
</dbReference>
<dbReference type="InterPro" id="IPR012373">
    <property type="entry name" value="Ferrdict_sens_TM"/>
</dbReference>
<dbReference type="Gene3D" id="2.60.120.1440">
    <property type="match status" value="1"/>
</dbReference>